<name>A0AAW1K6L5_SAPOF</name>
<evidence type="ECO:0000256" key="1">
    <source>
        <dbReference type="ARBA" id="ARBA00004687"/>
    </source>
</evidence>
<proteinExistence type="inferred from homology"/>
<feature type="transmembrane region" description="Helical" evidence="3">
    <location>
        <begin position="65"/>
        <end position="81"/>
    </location>
</feature>
<dbReference type="Pfam" id="PF10181">
    <property type="entry name" value="PIG-H"/>
    <property type="match status" value="1"/>
</dbReference>
<comment type="pathway">
    <text evidence="1">Glycolipid biosynthesis; glycosylphosphatidylinositol-anchor biosynthesis.</text>
</comment>
<feature type="domain" description="Phosphatidylinositol N-acetylglucosaminyltransferase subunit H conserved" evidence="4">
    <location>
        <begin position="90"/>
        <end position="153"/>
    </location>
</feature>
<dbReference type="PANTHER" id="PTHR15231">
    <property type="entry name" value="PHOSPHATIDYLINOSITOL N-ACETYLGLUCOSAMINYLTRANSFERASE SUBUNIT H"/>
    <property type="match status" value="1"/>
</dbReference>
<evidence type="ECO:0000256" key="2">
    <source>
        <dbReference type="ARBA" id="ARBA00009610"/>
    </source>
</evidence>
<gene>
    <name evidence="5" type="ORF">RND81_06G026100</name>
</gene>
<keyword evidence="3" id="KW-0812">Transmembrane</keyword>
<evidence type="ECO:0000313" key="5">
    <source>
        <dbReference type="EMBL" id="KAK9713426.1"/>
    </source>
</evidence>
<sequence length="183" mass="20597">MTEKRIANSRYTYMHETGKWPAQTVDIHHVAARKGDLWRRAVFFSAIAISLIAYCVLLGEDISASILLLHSGVGAFFIKLLRRKLVERESVVIIPAFGVQLETHFRSGRAVRRFVPIDNILKPVLNECVTPVTCYWSLALILRDEEELTLVFKASRPPLTMLLPIWKALCAAAETGEKSSSTM</sequence>
<dbReference type="GO" id="GO:0000506">
    <property type="term" value="C:glycosylphosphatidylinositol-N-acetylglucosaminyltransferase (GPI-GnT) complex"/>
    <property type="evidence" value="ECO:0007669"/>
    <property type="project" value="InterPro"/>
</dbReference>
<dbReference type="EMBL" id="JBDFQZ010000006">
    <property type="protein sequence ID" value="KAK9713426.1"/>
    <property type="molecule type" value="Genomic_DNA"/>
</dbReference>
<feature type="transmembrane region" description="Helical" evidence="3">
    <location>
        <begin position="41"/>
        <end position="59"/>
    </location>
</feature>
<evidence type="ECO:0000256" key="3">
    <source>
        <dbReference type="SAM" id="Phobius"/>
    </source>
</evidence>
<keyword evidence="3" id="KW-0472">Membrane</keyword>
<dbReference type="AlphaFoldDB" id="A0AAW1K6L5"/>
<keyword evidence="3" id="KW-1133">Transmembrane helix</keyword>
<accession>A0AAW1K6L5</accession>
<dbReference type="GO" id="GO:0006506">
    <property type="term" value="P:GPI anchor biosynthetic process"/>
    <property type="evidence" value="ECO:0007669"/>
    <property type="project" value="InterPro"/>
</dbReference>
<keyword evidence="6" id="KW-1185">Reference proteome</keyword>
<dbReference type="Proteomes" id="UP001443914">
    <property type="component" value="Unassembled WGS sequence"/>
</dbReference>
<comment type="caution">
    <text evidence="5">The sequence shown here is derived from an EMBL/GenBank/DDBJ whole genome shotgun (WGS) entry which is preliminary data.</text>
</comment>
<comment type="similarity">
    <text evidence="2">Belongs to the PIGH family.</text>
</comment>
<dbReference type="InterPro" id="IPR019328">
    <property type="entry name" value="PIGH-H_dom"/>
</dbReference>
<evidence type="ECO:0000313" key="6">
    <source>
        <dbReference type="Proteomes" id="UP001443914"/>
    </source>
</evidence>
<dbReference type="InterPro" id="IPR044215">
    <property type="entry name" value="PIG-H"/>
</dbReference>
<reference evidence="5" key="1">
    <citation type="submission" date="2024-03" db="EMBL/GenBank/DDBJ databases">
        <title>WGS assembly of Saponaria officinalis var. Norfolk2.</title>
        <authorList>
            <person name="Jenkins J."/>
            <person name="Shu S."/>
            <person name="Grimwood J."/>
            <person name="Barry K."/>
            <person name="Goodstein D."/>
            <person name="Schmutz J."/>
            <person name="Leebens-Mack J."/>
            <person name="Osbourn A."/>
        </authorList>
    </citation>
    <scope>NUCLEOTIDE SEQUENCE [LARGE SCALE GENOMIC DNA]</scope>
    <source>
        <strain evidence="5">JIC</strain>
    </source>
</reference>
<dbReference type="PANTHER" id="PTHR15231:SF1">
    <property type="entry name" value="PHOSPHATIDYLINOSITOL N-ACETYLGLUCOSAMINYLTRANSFERASE SUBUNIT H"/>
    <property type="match status" value="1"/>
</dbReference>
<protein>
    <recommendedName>
        <fullName evidence="4">Phosphatidylinositol N-acetylglucosaminyltransferase subunit H conserved domain-containing protein</fullName>
    </recommendedName>
</protein>
<organism evidence="5 6">
    <name type="scientific">Saponaria officinalis</name>
    <name type="common">Common soapwort</name>
    <name type="synonym">Lychnis saponaria</name>
    <dbReference type="NCBI Taxonomy" id="3572"/>
    <lineage>
        <taxon>Eukaryota</taxon>
        <taxon>Viridiplantae</taxon>
        <taxon>Streptophyta</taxon>
        <taxon>Embryophyta</taxon>
        <taxon>Tracheophyta</taxon>
        <taxon>Spermatophyta</taxon>
        <taxon>Magnoliopsida</taxon>
        <taxon>eudicotyledons</taxon>
        <taxon>Gunneridae</taxon>
        <taxon>Pentapetalae</taxon>
        <taxon>Caryophyllales</taxon>
        <taxon>Caryophyllaceae</taxon>
        <taxon>Caryophylleae</taxon>
        <taxon>Saponaria</taxon>
    </lineage>
</organism>
<evidence type="ECO:0000259" key="4">
    <source>
        <dbReference type="Pfam" id="PF10181"/>
    </source>
</evidence>